<dbReference type="RefSeq" id="WP_117322751.1">
    <property type="nucleotide sequence ID" value="NZ_QVTD01000006.1"/>
</dbReference>
<reference evidence="1 2" key="1">
    <citation type="submission" date="2018-08" db="EMBL/GenBank/DDBJ databases">
        <title>Bacillus chawlae sp. nov., Bacillus glennii sp. nov., and Bacillus saganii sp. nov. Isolated from the Vehicle Assembly Building at Kennedy Space Center where the Viking Spacecraft were Assembled.</title>
        <authorList>
            <person name="Seuylemezian A."/>
            <person name="Vaishampayan P."/>
        </authorList>
    </citation>
    <scope>NUCLEOTIDE SEQUENCE [LARGE SCALE GENOMIC DNA]</scope>
    <source>
        <strain evidence="1 2">V44-8</strain>
    </source>
</reference>
<name>A0A372LCN1_9BACI</name>
<dbReference type="AlphaFoldDB" id="A0A372LCN1"/>
<keyword evidence="2" id="KW-1185">Reference proteome</keyword>
<proteinExistence type="predicted"/>
<dbReference type="PANTHER" id="PTHR11941">
    <property type="entry name" value="ENOYL-COA HYDRATASE-RELATED"/>
    <property type="match status" value="1"/>
</dbReference>
<dbReference type="InterPro" id="IPR001753">
    <property type="entry name" value="Enoyl-CoA_hydra/iso"/>
</dbReference>
<keyword evidence="1" id="KW-0413">Isomerase</keyword>
<dbReference type="EMBL" id="QVTD01000006">
    <property type="protein sequence ID" value="RFU63383.1"/>
    <property type="molecule type" value="Genomic_DNA"/>
</dbReference>
<dbReference type="Proteomes" id="UP000262939">
    <property type="component" value="Unassembled WGS sequence"/>
</dbReference>
<dbReference type="SUPFAM" id="SSF52096">
    <property type="entry name" value="ClpP/crotonase"/>
    <property type="match status" value="1"/>
</dbReference>
<dbReference type="InterPro" id="IPR029045">
    <property type="entry name" value="ClpP/crotonase-like_dom_sf"/>
</dbReference>
<dbReference type="GO" id="GO:0006635">
    <property type="term" value="P:fatty acid beta-oxidation"/>
    <property type="evidence" value="ECO:0007669"/>
    <property type="project" value="TreeGrafter"/>
</dbReference>
<gene>
    <name evidence="1" type="ORF">D0466_11620</name>
</gene>
<dbReference type="GO" id="GO:0016853">
    <property type="term" value="F:isomerase activity"/>
    <property type="evidence" value="ECO:0007669"/>
    <property type="project" value="UniProtKB-KW"/>
</dbReference>
<dbReference type="CDD" id="cd06558">
    <property type="entry name" value="crotonase-like"/>
    <property type="match status" value="1"/>
</dbReference>
<comment type="caution">
    <text evidence="1">The sequence shown here is derived from an EMBL/GenBank/DDBJ whole genome shotgun (WGS) entry which is preliminary data.</text>
</comment>
<protein>
    <submittedName>
        <fullName evidence="1">Enoyl-CoA hydratase/isomerase family protein</fullName>
    </submittedName>
</protein>
<organism evidence="1 2">
    <name type="scientific">Peribacillus glennii</name>
    <dbReference type="NCBI Taxonomy" id="2303991"/>
    <lineage>
        <taxon>Bacteria</taxon>
        <taxon>Bacillati</taxon>
        <taxon>Bacillota</taxon>
        <taxon>Bacilli</taxon>
        <taxon>Bacillales</taxon>
        <taxon>Bacillaceae</taxon>
        <taxon>Peribacillus</taxon>
    </lineage>
</organism>
<sequence length="137" mass="14903">MSNVVLGEKQGDGSLLITINRPEKRNAINYEVMERLGDVLSDAESDETVKMLMLTGRVDAAFCSGGDLSEFHTLPTEKEAYKMLSKMGMVVNKLATFPKPTAAFLNGTAVGEGAEFAAACDYRIARENSRFGFIQGK</sequence>
<accession>A0A372LCN1</accession>
<evidence type="ECO:0000313" key="1">
    <source>
        <dbReference type="EMBL" id="RFU63383.1"/>
    </source>
</evidence>
<dbReference type="OrthoDB" id="9775794at2"/>
<dbReference type="PANTHER" id="PTHR11941:SF54">
    <property type="entry name" value="ENOYL-COA HYDRATASE, MITOCHONDRIAL"/>
    <property type="match status" value="1"/>
</dbReference>
<dbReference type="Gene3D" id="3.90.226.10">
    <property type="entry name" value="2-enoyl-CoA Hydratase, Chain A, domain 1"/>
    <property type="match status" value="1"/>
</dbReference>
<evidence type="ECO:0000313" key="2">
    <source>
        <dbReference type="Proteomes" id="UP000262939"/>
    </source>
</evidence>
<dbReference type="Pfam" id="PF00378">
    <property type="entry name" value="ECH_1"/>
    <property type="match status" value="1"/>
</dbReference>